<dbReference type="Proteomes" id="UP000076532">
    <property type="component" value="Unassembled WGS sequence"/>
</dbReference>
<reference evidence="2 3" key="1">
    <citation type="journal article" date="2016" name="Mol. Biol. Evol.">
        <title>Comparative Genomics of Early-Diverging Mushroom-Forming Fungi Provides Insights into the Origins of Lignocellulose Decay Capabilities.</title>
        <authorList>
            <person name="Nagy L.G."/>
            <person name="Riley R."/>
            <person name="Tritt A."/>
            <person name="Adam C."/>
            <person name="Daum C."/>
            <person name="Floudas D."/>
            <person name="Sun H."/>
            <person name="Yadav J.S."/>
            <person name="Pangilinan J."/>
            <person name="Larsson K.H."/>
            <person name="Matsuura K."/>
            <person name="Barry K."/>
            <person name="Labutti K."/>
            <person name="Kuo R."/>
            <person name="Ohm R.A."/>
            <person name="Bhattacharya S.S."/>
            <person name="Shirouzu T."/>
            <person name="Yoshinaga Y."/>
            <person name="Martin F.M."/>
            <person name="Grigoriev I.V."/>
            <person name="Hibbett D.S."/>
        </authorList>
    </citation>
    <scope>NUCLEOTIDE SEQUENCE [LARGE SCALE GENOMIC DNA]</scope>
    <source>
        <strain evidence="2 3">CBS 109695</strain>
    </source>
</reference>
<dbReference type="AlphaFoldDB" id="A0A166EEZ7"/>
<protein>
    <submittedName>
        <fullName evidence="2">Uncharacterized protein</fullName>
    </submittedName>
</protein>
<accession>A0A166EEZ7</accession>
<dbReference type="EMBL" id="KV417601">
    <property type="protein sequence ID" value="KZP15692.1"/>
    <property type="molecule type" value="Genomic_DNA"/>
</dbReference>
<evidence type="ECO:0000256" key="1">
    <source>
        <dbReference type="SAM" id="MobiDB-lite"/>
    </source>
</evidence>
<name>A0A166EEZ7_9AGAM</name>
<evidence type="ECO:0000313" key="2">
    <source>
        <dbReference type="EMBL" id="KZP15692.1"/>
    </source>
</evidence>
<sequence>MSAAVACKAVPNDPPIVHSFPLPSLRDRLWGVIDRPPICNDALPVYTDRCMSRPPTASGPVPTSGSSGMSRVYHSARPSRRPVAQQHRLQGSSSAMNVYLVQDGRYKAIQTRVSRKTESM</sequence>
<keyword evidence="3" id="KW-1185">Reference proteome</keyword>
<proteinExistence type="predicted"/>
<organism evidence="2 3">
    <name type="scientific">Athelia psychrophila</name>
    <dbReference type="NCBI Taxonomy" id="1759441"/>
    <lineage>
        <taxon>Eukaryota</taxon>
        <taxon>Fungi</taxon>
        <taxon>Dikarya</taxon>
        <taxon>Basidiomycota</taxon>
        <taxon>Agaricomycotina</taxon>
        <taxon>Agaricomycetes</taxon>
        <taxon>Agaricomycetidae</taxon>
        <taxon>Atheliales</taxon>
        <taxon>Atheliaceae</taxon>
        <taxon>Athelia</taxon>
    </lineage>
</organism>
<gene>
    <name evidence="2" type="ORF">FIBSPDRAFT_76138</name>
</gene>
<evidence type="ECO:0000313" key="3">
    <source>
        <dbReference type="Proteomes" id="UP000076532"/>
    </source>
</evidence>
<feature type="region of interest" description="Disordered" evidence="1">
    <location>
        <begin position="50"/>
        <end position="91"/>
    </location>
</feature>